<keyword evidence="6 7" id="KW-0067">ATP-binding</keyword>
<dbReference type="EC" id="2.7.11.1" evidence="1"/>
<evidence type="ECO:0000256" key="3">
    <source>
        <dbReference type="ARBA" id="ARBA00022679"/>
    </source>
</evidence>
<evidence type="ECO:0000256" key="4">
    <source>
        <dbReference type="ARBA" id="ARBA00022741"/>
    </source>
</evidence>
<feature type="region of interest" description="Disordered" evidence="8">
    <location>
        <begin position="264"/>
        <end position="359"/>
    </location>
</feature>
<evidence type="ECO:0000259" key="9">
    <source>
        <dbReference type="PROSITE" id="PS50011"/>
    </source>
</evidence>
<dbReference type="EMBL" id="JBHSBI010000008">
    <property type="protein sequence ID" value="MFC4009113.1"/>
    <property type="molecule type" value="Genomic_DNA"/>
</dbReference>
<dbReference type="PROSITE" id="PS50011">
    <property type="entry name" value="PROTEIN_KINASE_DOM"/>
    <property type="match status" value="1"/>
</dbReference>
<dbReference type="Gene3D" id="3.30.200.20">
    <property type="entry name" value="Phosphorylase Kinase, domain 1"/>
    <property type="match status" value="1"/>
</dbReference>
<dbReference type="SMART" id="SM00220">
    <property type="entry name" value="S_TKc"/>
    <property type="match status" value="1"/>
</dbReference>
<dbReference type="PROSITE" id="PS00107">
    <property type="entry name" value="PROTEIN_KINASE_ATP"/>
    <property type="match status" value="1"/>
</dbReference>
<organism evidence="10 11">
    <name type="scientific">Nonomuraea purpurea</name>
    <dbReference type="NCBI Taxonomy" id="1849276"/>
    <lineage>
        <taxon>Bacteria</taxon>
        <taxon>Bacillati</taxon>
        <taxon>Actinomycetota</taxon>
        <taxon>Actinomycetes</taxon>
        <taxon>Streptosporangiales</taxon>
        <taxon>Streptosporangiaceae</taxon>
        <taxon>Nonomuraea</taxon>
    </lineage>
</organism>
<dbReference type="PANTHER" id="PTHR43289:SF6">
    <property type="entry name" value="SERINE_THREONINE-PROTEIN KINASE NEKL-3"/>
    <property type="match status" value="1"/>
</dbReference>
<feature type="compositionally biased region" description="Low complexity" evidence="8">
    <location>
        <begin position="326"/>
        <end position="359"/>
    </location>
</feature>
<evidence type="ECO:0000256" key="6">
    <source>
        <dbReference type="ARBA" id="ARBA00022840"/>
    </source>
</evidence>
<dbReference type="SUPFAM" id="SSF158791">
    <property type="entry name" value="MgtE N-terminal domain-like"/>
    <property type="match status" value="1"/>
</dbReference>
<evidence type="ECO:0000313" key="10">
    <source>
        <dbReference type="EMBL" id="MFC4009113.1"/>
    </source>
</evidence>
<dbReference type="CDD" id="cd14014">
    <property type="entry name" value="STKc_PknB_like"/>
    <property type="match status" value="1"/>
</dbReference>
<comment type="caution">
    <text evidence="10">The sequence shown here is derived from an EMBL/GenBank/DDBJ whole genome shotgun (WGS) entry which is preliminary data.</text>
</comment>
<dbReference type="Pfam" id="PF00069">
    <property type="entry name" value="Pkinase"/>
    <property type="match status" value="1"/>
</dbReference>
<evidence type="ECO:0000313" key="11">
    <source>
        <dbReference type="Proteomes" id="UP001595851"/>
    </source>
</evidence>
<dbReference type="PANTHER" id="PTHR43289">
    <property type="entry name" value="MITOGEN-ACTIVATED PROTEIN KINASE KINASE KINASE 20-RELATED"/>
    <property type="match status" value="1"/>
</dbReference>
<dbReference type="Gene3D" id="1.10.510.10">
    <property type="entry name" value="Transferase(Phosphotransferase) domain 1"/>
    <property type="match status" value="1"/>
</dbReference>
<dbReference type="GO" id="GO:0016301">
    <property type="term" value="F:kinase activity"/>
    <property type="evidence" value="ECO:0007669"/>
    <property type="project" value="UniProtKB-KW"/>
</dbReference>
<proteinExistence type="predicted"/>
<keyword evidence="3" id="KW-0808">Transferase</keyword>
<feature type="compositionally biased region" description="Gly residues" evidence="8">
    <location>
        <begin position="311"/>
        <end position="325"/>
    </location>
</feature>
<evidence type="ECO:0000256" key="7">
    <source>
        <dbReference type="PROSITE-ProRule" id="PRU10141"/>
    </source>
</evidence>
<keyword evidence="4 7" id="KW-0547">Nucleotide-binding</keyword>
<evidence type="ECO:0000256" key="1">
    <source>
        <dbReference type="ARBA" id="ARBA00012513"/>
    </source>
</evidence>
<dbReference type="InterPro" id="IPR000719">
    <property type="entry name" value="Prot_kinase_dom"/>
</dbReference>
<protein>
    <recommendedName>
        <fullName evidence="1">non-specific serine/threonine protein kinase</fullName>
        <ecNumber evidence="1">2.7.11.1</ecNumber>
    </recommendedName>
</protein>
<evidence type="ECO:0000256" key="2">
    <source>
        <dbReference type="ARBA" id="ARBA00022527"/>
    </source>
</evidence>
<keyword evidence="11" id="KW-1185">Reference proteome</keyword>
<keyword evidence="5 10" id="KW-0418">Kinase</keyword>
<dbReference type="PROSITE" id="PS00108">
    <property type="entry name" value="PROTEIN_KINASE_ST"/>
    <property type="match status" value="1"/>
</dbReference>
<dbReference type="InterPro" id="IPR011009">
    <property type="entry name" value="Kinase-like_dom_sf"/>
</dbReference>
<dbReference type="InterPro" id="IPR008271">
    <property type="entry name" value="Ser/Thr_kinase_AS"/>
</dbReference>
<evidence type="ECO:0000256" key="8">
    <source>
        <dbReference type="SAM" id="MobiDB-lite"/>
    </source>
</evidence>
<reference evidence="11" key="1">
    <citation type="journal article" date="2019" name="Int. J. Syst. Evol. Microbiol.">
        <title>The Global Catalogue of Microorganisms (GCM) 10K type strain sequencing project: providing services to taxonomists for standard genome sequencing and annotation.</title>
        <authorList>
            <consortium name="The Broad Institute Genomics Platform"/>
            <consortium name="The Broad Institute Genome Sequencing Center for Infectious Disease"/>
            <person name="Wu L."/>
            <person name="Ma J."/>
        </authorList>
    </citation>
    <scope>NUCLEOTIDE SEQUENCE [LARGE SCALE GENOMIC DNA]</scope>
    <source>
        <strain evidence="11">TBRC 1276</strain>
    </source>
</reference>
<keyword evidence="2" id="KW-0723">Serine/threonine-protein kinase</keyword>
<dbReference type="InterPro" id="IPR017441">
    <property type="entry name" value="Protein_kinase_ATP_BS"/>
</dbReference>
<accession>A0ABV8G8V9</accession>
<dbReference type="Proteomes" id="UP001595851">
    <property type="component" value="Unassembled WGS sequence"/>
</dbReference>
<dbReference type="RefSeq" id="WP_379529174.1">
    <property type="nucleotide sequence ID" value="NZ_JBHSBI010000008.1"/>
</dbReference>
<sequence length="537" mass="56822">MIGDHIAGRYVIEEELGKGGMGRVWRGRDLKLGRLVALKQVRADVGRLPELRKRAEREAQALARIDHPGIVRVLDVLDHDNGPWIVMDHVRGVMLGALIKQAPLSEPAVVRIAAQALDALAAAHDVGVLHRDVKPDNILLTAAGKVILVDFGIAHIEGHEHITTLGQVIGTPDFIAPERLRGDSVGKAADLWSLGATLYTALEGRPPFQRGNEVATRFAILNDRPDPMTRTGRLASIIDRLLAKSPANRMTAGELAVRLERVDAGERWRQPPPFQAPQGNGAGRTSDSSGASGRGGGASEGSGASRLCGGASKGNGFSEGSGFSRGSGFSEGNDVSRKNGSSRGNGAESGGSARSGEGAAAQRVRRALAVAGPAERGSMVLTLTAAEAAVLLAERWQLFTTAAVEEMCRQAAKSAKILQMLLPRRVGWLLDQVRDPNLVAEVVLAMDPHHRGRVLGNMHDRHSAAAIEAMAAVDTLQTGLAVAAMPEDPAGQALGRLPPATIAGLLAHCSHASRDRLLPLLPSATREDVERRLTAEK</sequence>
<evidence type="ECO:0000256" key="5">
    <source>
        <dbReference type="ARBA" id="ARBA00022777"/>
    </source>
</evidence>
<feature type="domain" description="Protein kinase" evidence="9">
    <location>
        <begin position="10"/>
        <end position="262"/>
    </location>
</feature>
<gene>
    <name evidence="10" type="ORF">ACFOY2_17910</name>
</gene>
<name>A0ABV8G8V9_9ACTN</name>
<feature type="binding site" evidence="7">
    <location>
        <position position="39"/>
    </location>
    <ligand>
        <name>ATP</name>
        <dbReference type="ChEBI" id="CHEBI:30616"/>
    </ligand>
</feature>
<dbReference type="SUPFAM" id="SSF56112">
    <property type="entry name" value="Protein kinase-like (PK-like)"/>
    <property type="match status" value="1"/>
</dbReference>